<proteinExistence type="predicted"/>
<evidence type="ECO:0000313" key="1">
    <source>
        <dbReference type="EMBL" id="EEF34157.1"/>
    </source>
</evidence>
<accession>B9SQF5</accession>
<dbReference type="AlphaFoldDB" id="B9SQF5"/>
<gene>
    <name evidence="1" type="ORF">RCOM_0459500</name>
</gene>
<reference evidence="2" key="1">
    <citation type="journal article" date="2010" name="Nat. Biotechnol.">
        <title>Draft genome sequence of the oilseed species Ricinus communis.</title>
        <authorList>
            <person name="Chan A.P."/>
            <person name="Crabtree J."/>
            <person name="Zhao Q."/>
            <person name="Lorenzi H."/>
            <person name="Orvis J."/>
            <person name="Puiu D."/>
            <person name="Melake-Berhan A."/>
            <person name="Jones K.M."/>
            <person name="Redman J."/>
            <person name="Chen G."/>
            <person name="Cahoon E.B."/>
            <person name="Gedil M."/>
            <person name="Stanke M."/>
            <person name="Haas B.J."/>
            <person name="Wortman J.R."/>
            <person name="Fraser-Liggett C.M."/>
            <person name="Ravel J."/>
            <person name="Rabinowicz P.D."/>
        </authorList>
    </citation>
    <scope>NUCLEOTIDE SEQUENCE [LARGE SCALE GENOMIC DNA]</scope>
    <source>
        <strain evidence="2">cv. Hale</strain>
    </source>
</reference>
<dbReference type="InParanoid" id="B9SQF5"/>
<name>B9SQF5_RICCO</name>
<protein>
    <submittedName>
        <fullName evidence="1">Uncharacterized protein</fullName>
    </submittedName>
</protein>
<evidence type="ECO:0000313" key="2">
    <source>
        <dbReference type="Proteomes" id="UP000008311"/>
    </source>
</evidence>
<dbReference type="Proteomes" id="UP000008311">
    <property type="component" value="Unassembled WGS sequence"/>
</dbReference>
<organism evidence="1 2">
    <name type="scientific">Ricinus communis</name>
    <name type="common">Castor bean</name>
    <dbReference type="NCBI Taxonomy" id="3988"/>
    <lineage>
        <taxon>Eukaryota</taxon>
        <taxon>Viridiplantae</taxon>
        <taxon>Streptophyta</taxon>
        <taxon>Embryophyta</taxon>
        <taxon>Tracheophyta</taxon>
        <taxon>Spermatophyta</taxon>
        <taxon>Magnoliopsida</taxon>
        <taxon>eudicotyledons</taxon>
        <taxon>Gunneridae</taxon>
        <taxon>Pentapetalae</taxon>
        <taxon>rosids</taxon>
        <taxon>fabids</taxon>
        <taxon>Malpighiales</taxon>
        <taxon>Euphorbiaceae</taxon>
        <taxon>Acalyphoideae</taxon>
        <taxon>Acalypheae</taxon>
        <taxon>Ricinus</taxon>
    </lineage>
</organism>
<sequence length="61" mass="6745">MKLKFKDCGYYTSGDKGDEKEVGGEGVVIQDIGKTKEGQLDNDINIVLSMKATDVSSCWWI</sequence>
<dbReference type="EMBL" id="EQ974083">
    <property type="protein sequence ID" value="EEF34157.1"/>
    <property type="molecule type" value="Genomic_DNA"/>
</dbReference>
<keyword evidence="2" id="KW-1185">Reference proteome</keyword>